<dbReference type="Pfam" id="PF02362">
    <property type="entry name" value="B3"/>
    <property type="match status" value="2"/>
</dbReference>
<evidence type="ECO:0000313" key="8">
    <source>
        <dbReference type="EMBL" id="GMN29842.1"/>
    </source>
</evidence>
<evidence type="ECO:0000256" key="2">
    <source>
        <dbReference type="ARBA" id="ARBA00023015"/>
    </source>
</evidence>
<feature type="region of interest" description="Disordered" evidence="6">
    <location>
        <begin position="65"/>
        <end position="154"/>
    </location>
</feature>
<keyword evidence="9" id="KW-1185">Reference proteome</keyword>
<dbReference type="InterPro" id="IPR003340">
    <property type="entry name" value="B3_DNA-bd"/>
</dbReference>
<dbReference type="AlphaFoldDB" id="A0AA87Z5K9"/>
<accession>A0AA87Z5K9</accession>
<dbReference type="EMBL" id="BTGU01000002">
    <property type="protein sequence ID" value="GMN29842.1"/>
    <property type="molecule type" value="Genomic_DNA"/>
</dbReference>
<dbReference type="SMART" id="SM01019">
    <property type="entry name" value="B3"/>
    <property type="match status" value="2"/>
</dbReference>
<keyword evidence="5" id="KW-0539">Nucleus</keyword>
<evidence type="ECO:0000313" key="9">
    <source>
        <dbReference type="Proteomes" id="UP001187192"/>
    </source>
</evidence>
<dbReference type="GO" id="GO:0005634">
    <property type="term" value="C:nucleus"/>
    <property type="evidence" value="ECO:0007669"/>
    <property type="project" value="UniProtKB-SubCell"/>
</dbReference>
<protein>
    <recommendedName>
        <fullName evidence="7">TF-B3 domain-containing protein</fullName>
    </recommendedName>
</protein>
<dbReference type="InterPro" id="IPR015300">
    <property type="entry name" value="DNA-bd_pseudobarrel_sf"/>
</dbReference>
<keyword evidence="2" id="KW-0805">Transcription regulation</keyword>
<evidence type="ECO:0000256" key="4">
    <source>
        <dbReference type="ARBA" id="ARBA00023163"/>
    </source>
</evidence>
<dbReference type="PANTHER" id="PTHR31391:SF143">
    <property type="entry name" value="B3 DNA-BINDING DOMAIN PROTEIN"/>
    <property type="match status" value="1"/>
</dbReference>
<evidence type="ECO:0000256" key="3">
    <source>
        <dbReference type="ARBA" id="ARBA00023125"/>
    </source>
</evidence>
<dbReference type="PROSITE" id="PS50863">
    <property type="entry name" value="B3"/>
    <property type="match status" value="2"/>
</dbReference>
<dbReference type="InterPro" id="IPR044837">
    <property type="entry name" value="REM16-like"/>
</dbReference>
<organism evidence="8 9">
    <name type="scientific">Ficus carica</name>
    <name type="common">Common fig</name>
    <dbReference type="NCBI Taxonomy" id="3494"/>
    <lineage>
        <taxon>Eukaryota</taxon>
        <taxon>Viridiplantae</taxon>
        <taxon>Streptophyta</taxon>
        <taxon>Embryophyta</taxon>
        <taxon>Tracheophyta</taxon>
        <taxon>Spermatophyta</taxon>
        <taxon>Magnoliopsida</taxon>
        <taxon>eudicotyledons</taxon>
        <taxon>Gunneridae</taxon>
        <taxon>Pentapetalae</taxon>
        <taxon>rosids</taxon>
        <taxon>fabids</taxon>
        <taxon>Rosales</taxon>
        <taxon>Moraceae</taxon>
        <taxon>Ficeae</taxon>
        <taxon>Ficus</taxon>
    </lineage>
</organism>
<feature type="compositionally biased region" description="Acidic residues" evidence="6">
    <location>
        <begin position="94"/>
        <end position="103"/>
    </location>
</feature>
<comment type="caution">
    <text evidence="8">The sequence shown here is derived from an EMBL/GenBank/DDBJ whole genome shotgun (WGS) entry which is preliminary data.</text>
</comment>
<dbReference type="PANTHER" id="PTHR31391">
    <property type="entry name" value="B3 DOMAIN-CONTAINING PROTEIN OS11G0197600-RELATED"/>
    <property type="match status" value="1"/>
</dbReference>
<keyword evidence="4" id="KW-0804">Transcription</keyword>
<feature type="domain" description="TF-B3" evidence="7">
    <location>
        <begin position="490"/>
        <end position="584"/>
    </location>
</feature>
<evidence type="ECO:0000256" key="6">
    <source>
        <dbReference type="SAM" id="MobiDB-lite"/>
    </source>
</evidence>
<evidence type="ECO:0000256" key="1">
    <source>
        <dbReference type="ARBA" id="ARBA00004123"/>
    </source>
</evidence>
<feature type="compositionally biased region" description="Basic and acidic residues" evidence="6">
    <location>
        <begin position="65"/>
        <end position="93"/>
    </location>
</feature>
<dbReference type="CDD" id="cd10017">
    <property type="entry name" value="B3_DNA"/>
    <property type="match status" value="3"/>
</dbReference>
<feature type="domain" description="TF-B3" evidence="7">
    <location>
        <begin position="345"/>
        <end position="406"/>
    </location>
</feature>
<evidence type="ECO:0000259" key="7">
    <source>
        <dbReference type="PROSITE" id="PS50863"/>
    </source>
</evidence>
<feature type="region of interest" description="Disordered" evidence="6">
    <location>
        <begin position="416"/>
        <end position="441"/>
    </location>
</feature>
<name>A0AA87Z5K9_FICCA</name>
<evidence type="ECO:0000256" key="5">
    <source>
        <dbReference type="ARBA" id="ARBA00023242"/>
    </source>
</evidence>
<keyword evidence="3" id="KW-0238">DNA-binding</keyword>
<sequence>MQSKFSPTTPHFFKIIFEHTLRNNKLQIPNKVVKIYGDTLSDSICVKLPCGLTWDLGLTKCDGKKRYRDGLSSKPNRVEKHGIDRQPDELVKEETEEDDDSVEILESFSPTPKTREKSLLPSPQPHKRMRTNPVDKAQSKQSHPGPKAGGGEKYIPPKWRKCADVRRHELIAKEKDQAFKRASGFKSKDPFCMIVMPPSYVRAKYALNLPYQFATKHLGIKNAYVILNVGNGRDNDLKVGDVCVFVLTKSSGISFDVAIFRKNKIGNTPVLPVHKAATAEVRPSGRNTVIDKKTGMSAPSRHPTQVNVKGKARALEKESHSHSENPSFTVVMPASYATAKCFFANSRSWSVQYKVRRGLDGRQAAEFRHGWTSLAHDNSLREGDICTFEPTHGNKMSFKVSIVKARDHLPQGACEKATKPVKPKRKLSSMYSMNASQTEEHEEIIDEPAGKFMKLISEENSGCQVTQTPSTSRANRASKAADSFSSKNPYFQVDFPSGHQETNRLNLPLTFRRSYLGEKSQTVTLQVGERSWPVKLLVYPGLYKFSGGWSAFVRENFLRPRDALFFELIRRNHVVLKVSIRKQAV</sequence>
<dbReference type="SUPFAM" id="SSF101936">
    <property type="entry name" value="DNA-binding pseudobarrel domain"/>
    <property type="match status" value="4"/>
</dbReference>
<dbReference type="Proteomes" id="UP001187192">
    <property type="component" value="Unassembled WGS sequence"/>
</dbReference>
<comment type="subcellular location">
    <subcellularLocation>
        <location evidence="1">Nucleus</location>
    </subcellularLocation>
</comment>
<dbReference type="GO" id="GO:0003677">
    <property type="term" value="F:DNA binding"/>
    <property type="evidence" value="ECO:0007669"/>
    <property type="project" value="UniProtKB-KW"/>
</dbReference>
<dbReference type="Gene3D" id="2.40.330.10">
    <property type="entry name" value="DNA-binding pseudobarrel domain"/>
    <property type="match status" value="5"/>
</dbReference>
<proteinExistence type="predicted"/>
<reference evidence="8" key="1">
    <citation type="submission" date="2023-07" db="EMBL/GenBank/DDBJ databases">
        <title>draft genome sequence of fig (Ficus carica).</title>
        <authorList>
            <person name="Takahashi T."/>
            <person name="Nishimura K."/>
        </authorList>
    </citation>
    <scope>NUCLEOTIDE SEQUENCE</scope>
</reference>
<gene>
    <name evidence="8" type="ORF">TIFTF001_002578</name>
</gene>